<sequence>MTLTRMDRRKEIQAKQKRFRIKLILILTFVASTLLFYFFGPEMVSRLLHRGTPPPAHTLIYNGEPGQTTTFTRQGVVFLPVEWVKSHLLPELEILEQSAKARWVPHKNNLQFDRRELTAPLHQVSFPVEINLMEEGGILYFPISGVAPLLGVTVEWRPEYRLLVVNDADRSWQQGETVKKSTLRTGTRRFDPGTATLEAGETLQVMAIFENHYQVLSESGQTGFVPQADVGDLTRRETDSRDLRLKSADPHPLPHPFGLVWDYVSANHPDRSEEPPIDALHVFSPTWFELKNEAGDLENRGQFRYAQTMKNKGYQLWGLVTNAFDPDLTENFMLNPEGRRRFINQLMVYAALYELDGINIDFENIHFRNQDLFTDFVAELSEAMREQGLIVSIDVTIPGGSLNWSQVYDRSALEPHVDYFAVMTYDEHWGSSPVAGSVASLDWVERGIAATLEEVPASKVLLGLPLYTRLWEETPRAGGGVSVSSRAMGMQFIRRTLEENGVTEEDWEWLEDIGQYYAEYEAEGKRYRVWLEDERSLGLKAGLIQQYELAGFAGWRKDFELPAVWDVLAESLEEAR</sequence>
<dbReference type="PANTHER" id="PTHR46066">
    <property type="entry name" value="CHITINASE DOMAIN-CONTAINING PROTEIN 1 FAMILY MEMBER"/>
    <property type="match status" value="1"/>
</dbReference>
<dbReference type="InterPro" id="IPR001223">
    <property type="entry name" value="Glyco_hydro18_cat"/>
</dbReference>
<evidence type="ECO:0000259" key="2">
    <source>
        <dbReference type="PROSITE" id="PS51910"/>
    </source>
</evidence>
<dbReference type="SMART" id="SM00636">
    <property type="entry name" value="Glyco_18"/>
    <property type="match status" value="1"/>
</dbReference>
<evidence type="ECO:0000256" key="1">
    <source>
        <dbReference type="SAM" id="Phobius"/>
    </source>
</evidence>
<comment type="caution">
    <text evidence="3">The sequence shown here is derived from an EMBL/GenBank/DDBJ whole genome shotgun (WGS) entry which is preliminary data.</text>
</comment>
<dbReference type="Gene3D" id="3.20.20.80">
    <property type="entry name" value="Glycosidases"/>
    <property type="match status" value="1"/>
</dbReference>
<accession>A0ABU9VWM5</accession>
<dbReference type="Proteomes" id="UP001407405">
    <property type="component" value="Unassembled WGS sequence"/>
</dbReference>
<dbReference type="SUPFAM" id="SSF51445">
    <property type="entry name" value="(Trans)glycosidases"/>
    <property type="match status" value="1"/>
</dbReference>
<keyword evidence="1" id="KW-0812">Transmembrane</keyword>
<reference evidence="3 4" key="1">
    <citation type="submission" date="2024-04" db="EMBL/GenBank/DDBJ databases">
        <title>Genome sequencing and metabolic network reconstruction of aminoacids and betaine degradation by Anoxynatronum sibiricum.</title>
        <authorList>
            <person name="Detkova E.N."/>
            <person name="Boltjanskaja Y.V."/>
            <person name="Mardanov A.V."/>
            <person name="Kevbrin V."/>
        </authorList>
    </citation>
    <scope>NUCLEOTIDE SEQUENCE [LARGE SCALE GENOMIC DNA]</scope>
    <source>
        <strain evidence="3 4">Z-7981</strain>
    </source>
</reference>
<proteinExistence type="predicted"/>
<dbReference type="PROSITE" id="PS51910">
    <property type="entry name" value="GH18_2"/>
    <property type="match status" value="1"/>
</dbReference>
<keyword evidence="4" id="KW-1185">Reference proteome</keyword>
<dbReference type="EMBL" id="JBCITM010000013">
    <property type="protein sequence ID" value="MEN1761260.1"/>
    <property type="molecule type" value="Genomic_DNA"/>
</dbReference>
<gene>
    <name evidence="3" type="ORF">AAIG11_12275</name>
</gene>
<dbReference type="Pfam" id="PF00704">
    <property type="entry name" value="Glyco_hydro_18"/>
    <property type="match status" value="1"/>
</dbReference>
<keyword evidence="1" id="KW-1133">Transmembrane helix</keyword>
<keyword evidence="3" id="KW-0378">Hydrolase</keyword>
<dbReference type="Gene3D" id="3.10.50.10">
    <property type="match status" value="1"/>
</dbReference>
<dbReference type="PANTHER" id="PTHR46066:SF2">
    <property type="entry name" value="CHITINASE DOMAIN-CONTAINING PROTEIN 1"/>
    <property type="match status" value="1"/>
</dbReference>
<dbReference type="InterPro" id="IPR011583">
    <property type="entry name" value="Chitinase_II/V-like_cat"/>
</dbReference>
<evidence type="ECO:0000313" key="4">
    <source>
        <dbReference type="Proteomes" id="UP001407405"/>
    </source>
</evidence>
<dbReference type="InterPro" id="IPR029070">
    <property type="entry name" value="Chitinase_insertion_sf"/>
</dbReference>
<dbReference type="GO" id="GO:0016787">
    <property type="term" value="F:hydrolase activity"/>
    <property type="evidence" value="ECO:0007669"/>
    <property type="project" value="UniProtKB-KW"/>
</dbReference>
<name>A0ABU9VWM5_9CLOT</name>
<feature type="transmembrane region" description="Helical" evidence="1">
    <location>
        <begin position="21"/>
        <end position="40"/>
    </location>
</feature>
<keyword evidence="1" id="KW-0472">Membrane</keyword>
<protein>
    <submittedName>
        <fullName evidence="3">Glycosyl hydrolase family 18 protein</fullName>
    </submittedName>
</protein>
<dbReference type="InterPro" id="IPR017853">
    <property type="entry name" value="GH"/>
</dbReference>
<evidence type="ECO:0000313" key="3">
    <source>
        <dbReference type="EMBL" id="MEN1761260.1"/>
    </source>
</evidence>
<feature type="domain" description="GH18" evidence="2">
    <location>
        <begin position="257"/>
        <end position="575"/>
    </location>
</feature>
<organism evidence="3 4">
    <name type="scientific">Anoxynatronum sibiricum</name>
    <dbReference type="NCBI Taxonomy" id="210623"/>
    <lineage>
        <taxon>Bacteria</taxon>
        <taxon>Bacillati</taxon>
        <taxon>Bacillota</taxon>
        <taxon>Clostridia</taxon>
        <taxon>Eubacteriales</taxon>
        <taxon>Clostridiaceae</taxon>
        <taxon>Anoxynatronum</taxon>
    </lineage>
</organism>